<protein>
    <submittedName>
        <fullName evidence="2">Uncharacterized protein</fullName>
    </submittedName>
</protein>
<name>A0A915HK04_ROMCU</name>
<reference evidence="2" key="1">
    <citation type="submission" date="2022-11" db="UniProtKB">
        <authorList>
            <consortium name="WormBaseParasite"/>
        </authorList>
    </citation>
    <scope>IDENTIFICATION</scope>
</reference>
<sequence>MPWAELTTPKLTSAAEIGAEDAYGHIDISQFEYVKHWGVTKSSSLNRCKKVRTQAIKSISFKEQVAGLVEGPERPEQGWPAVGLPPVVVRRRPSTIDARCGLVVERTNRRDDRRRGSARALLKHTQTTYNHSENVFRNITSVQKRPDDEAKCLLHTGDHALY</sequence>
<accession>A0A915HK04</accession>
<dbReference type="Proteomes" id="UP000887565">
    <property type="component" value="Unplaced"/>
</dbReference>
<dbReference type="WBParaSite" id="nRc.2.0.1.t01666-RA">
    <property type="protein sequence ID" value="nRc.2.0.1.t01666-RA"/>
    <property type="gene ID" value="nRc.2.0.1.g01666"/>
</dbReference>
<proteinExistence type="predicted"/>
<keyword evidence="1" id="KW-1185">Reference proteome</keyword>
<evidence type="ECO:0000313" key="2">
    <source>
        <dbReference type="WBParaSite" id="nRc.2.0.1.t01666-RA"/>
    </source>
</evidence>
<organism evidence="1 2">
    <name type="scientific">Romanomermis culicivorax</name>
    <name type="common">Nematode worm</name>
    <dbReference type="NCBI Taxonomy" id="13658"/>
    <lineage>
        <taxon>Eukaryota</taxon>
        <taxon>Metazoa</taxon>
        <taxon>Ecdysozoa</taxon>
        <taxon>Nematoda</taxon>
        <taxon>Enoplea</taxon>
        <taxon>Dorylaimia</taxon>
        <taxon>Mermithida</taxon>
        <taxon>Mermithoidea</taxon>
        <taxon>Mermithidae</taxon>
        <taxon>Romanomermis</taxon>
    </lineage>
</organism>
<dbReference type="AlphaFoldDB" id="A0A915HK04"/>
<evidence type="ECO:0000313" key="1">
    <source>
        <dbReference type="Proteomes" id="UP000887565"/>
    </source>
</evidence>